<dbReference type="CDD" id="cd11527">
    <property type="entry name" value="NTP-PPase_dUTPase"/>
    <property type="match status" value="1"/>
</dbReference>
<organism evidence="1">
    <name type="scientific">hydrothermal vent metagenome</name>
    <dbReference type="NCBI Taxonomy" id="652676"/>
    <lineage>
        <taxon>unclassified sequences</taxon>
        <taxon>metagenomes</taxon>
        <taxon>ecological metagenomes</taxon>
    </lineage>
</organism>
<dbReference type="InterPro" id="IPR014871">
    <property type="entry name" value="dUTPase/dCTP_pyrophosphatase"/>
</dbReference>
<sequence length="230" mass="27103">MDKILLMLQLQNQLNNATNGEGWVNGVTKNGKEINWRRCIYMESAEMIDSFPWKHWKAIDAKPDWDNLKIEVVDVWHFIMSLAIEFYSKEMLGAIEDIAIHTTELDAFKLIDNNHARFDEPKIIMSKVEDIIRDVLSLQKLDLDALLTHFFELVSMSGLNLHSLYLLYIGKNILNQFRQDNGYKEGTYIKTWDSKEDNVWMQKILEENPDIHPEELYKELTKLYHQLNKA</sequence>
<gene>
    <name evidence="1" type="ORF">MNB_SM-7-793</name>
</gene>
<dbReference type="Pfam" id="PF08761">
    <property type="entry name" value="dUTPase_2"/>
    <property type="match status" value="1"/>
</dbReference>
<dbReference type="Gene3D" id="1.10.4010.10">
    <property type="entry name" value="Type II deoxyuridine triphosphatase"/>
    <property type="match status" value="1"/>
</dbReference>
<dbReference type="SUPFAM" id="SSF101386">
    <property type="entry name" value="all-alpha NTP pyrophosphatases"/>
    <property type="match status" value="1"/>
</dbReference>
<evidence type="ECO:0000313" key="1">
    <source>
        <dbReference type="EMBL" id="SFV60722.1"/>
    </source>
</evidence>
<dbReference type="GO" id="GO:0004170">
    <property type="term" value="F:dUTP diphosphatase activity"/>
    <property type="evidence" value="ECO:0007669"/>
    <property type="project" value="UniProtKB-EC"/>
</dbReference>
<proteinExistence type="predicted"/>
<protein>
    <submittedName>
        <fullName evidence="1">Dimeric dUTPase</fullName>
        <ecNumber evidence="1">3.6.1.23</ecNumber>
    </submittedName>
</protein>
<name>A0A1W1C4T3_9ZZZZ</name>
<dbReference type="EC" id="3.6.1.23" evidence="1"/>
<reference evidence="1" key="1">
    <citation type="submission" date="2016-10" db="EMBL/GenBank/DDBJ databases">
        <authorList>
            <person name="de Groot N.N."/>
        </authorList>
    </citation>
    <scope>NUCLEOTIDE SEQUENCE</scope>
</reference>
<dbReference type="AlphaFoldDB" id="A0A1W1C4T3"/>
<dbReference type="EMBL" id="FPHB01000048">
    <property type="protein sequence ID" value="SFV60722.1"/>
    <property type="molecule type" value="Genomic_DNA"/>
</dbReference>
<accession>A0A1W1C4T3</accession>
<keyword evidence="1" id="KW-0378">Hydrolase</keyword>